<dbReference type="GO" id="GO:0005737">
    <property type="term" value="C:cytoplasm"/>
    <property type="evidence" value="ECO:0007669"/>
    <property type="project" value="TreeGrafter"/>
</dbReference>
<dbReference type="PANTHER" id="PTHR12227:SF0">
    <property type="entry name" value="GLYCERATE KINASE"/>
    <property type="match status" value="1"/>
</dbReference>
<dbReference type="InterPro" id="IPR007835">
    <property type="entry name" value="MOFRL"/>
</dbReference>
<dbReference type="InterPro" id="IPR037035">
    <property type="entry name" value="GK-like_C_sf"/>
</dbReference>
<dbReference type="Gene3D" id="3.40.1480.10">
    <property type="entry name" value="MOFRL domain"/>
    <property type="match status" value="1"/>
</dbReference>
<dbReference type="OrthoDB" id="9766552at2"/>
<dbReference type="Proteomes" id="UP000186002">
    <property type="component" value="Unassembled WGS sequence"/>
</dbReference>
<dbReference type="InterPro" id="IPR038614">
    <property type="entry name" value="GK_N_sf"/>
</dbReference>
<proteinExistence type="predicted"/>
<accession>A0A1M7FDS2</accession>
<dbReference type="InterPro" id="IPR039760">
    <property type="entry name" value="MOFRL_protein"/>
</dbReference>
<dbReference type="GO" id="GO:0008887">
    <property type="term" value="F:glycerate kinase activity"/>
    <property type="evidence" value="ECO:0007669"/>
    <property type="project" value="InterPro"/>
</dbReference>
<dbReference type="AlphaFoldDB" id="A0A1M7FDS2"/>
<keyword evidence="4" id="KW-1185">Reference proteome</keyword>
<dbReference type="Gene3D" id="3.40.50.10180">
    <property type="entry name" value="Glycerate kinase, MOFRL-like N-terminal domain"/>
    <property type="match status" value="1"/>
</dbReference>
<dbReference type="PANTHER" id="PTHR12227">
    <property type="entry name" value="GLYCERATE KINASE"/>
    <property type="match status" value="1"/>
</dbReference>
<dbReference type="SUPFAM" id="SSF82544">
    <property type="entry name" value="GckA/TtuD-like"/>
    <property type="match status" value="1"/>
</dbReference>
<dbReference type="RefSeq" id="WP_073011526.1">
    <property type="nucleotide sequence ID" value="NZ_FRBW01000002.1"/>
</dbReference>
<keyword evidence="3" id="KW-0808">Transferase</keyword>
<sequence>MAHDTDKSLLCSLFDVAVTSAKPDAVLAKFLPQKPASGRVVVIAAGKAAAAMAAALEDVWGPCEGLALTRYGHAVPTRTIEVIEAAHPVPDEAGRIAAGRILDLASSLQDGDTLITLMSGGASALLSRGAGNISLEEKAELTRALLASGADIGEMNTVRRHISAIKGGRLAASAYPARCLTFAISDVPGDKPEIIGSGPTVADPTTQADAKAILAKYGIDVPASIQAALNDPAFESPKPGDEKLSRTEFHMIATPQMALEAAKAAATLPCHLLGDAIEGEAREVGRAFAGLARAVREGKSAFTAPCLLLSGGETTVTLPKGASGRGGRNVEWLMGFAEGVAGIEGIAAVAGDTDGVDGAAEVAGAYADSSTAGRARAAGYKLDDAMAAYDGHGFFERLGDQIITGPTNTNVNDFRAILIR</sequence>
<dbReference type="Pfam" id="PF05161">
    <property type="entry name" value="MOFRL"/>
    <property type="match status" value="1"/>
</dbReference>
<protein>
    <submittedName>
        <fullName evidence="3">Glycerate 2-kinase</fullName>
    </submittedName>
</protein>
<evidence type="ECO:0000313" key="3">
    <source>
        <dbReference type="EMBL" id="SHM02242.1"/>
    </source>
</evidence>
<dbReference type="Pfam" id="PF13660">
    <property type="entry name" value="DUF4147"/>
    <property type="match status" value="1"/>
</dbReference>
<evidence type="ECO:0000259" key="2">
    <source>
        <dbReference type="Pfam" id="PF13660"/>
    </source>
</evidence>
<dbReference type="InterPro" id="IPR025286">
    <property type="entry name" value="MOFRL_assoc_dom"/>
</dbReference>
<name>A0A1M7FDS2_9HYPH</name>
<organism evidence="3 4">
    <name type="scientific">Roseibium suaedae</name>
    <dbReference type="NCBI Taxonomy" id="735517"/>
    <lineage>
        <taxon>Bacteria</taxon>
        <taxon>Pseudomonadati</taxon>
        <taxon>Pseudomonadota</taxon>
        <taxon>Alphaproteobacteria</taxon>
        <taxon>Hyphomicrobiales</taxon>
        <taxon>Stappiaceae</taxon>
        <taxon>Roseibium</taxon>
    </lineage>
</organism>
<evidence type="ECO:0000313" key="4">
    <source>
        <dbReference type="Proteomes" id="UP000186002"/>
    </source>
</evidence>
<reference evidence="3 4" key="1">
    <citation type="submission" date="2016-11" db="EMBL/GenBank/DDBJ databases">
        <authorList>
            <person name="Jaros S."/>
            <person name="Januszkiewicz K."/>
            <person name="Wedrychowicz H."/>
        </authorList>
    </citation>
    <scope>NUCLEOTIDE SEQUENCE [LARGE SCALE GENOMIC DNA]</scope>
    <source>
        <strain evidence="3 4">DSM 22153</strain>
    </source>
</reference>
<dbReference type="STRING" id="735517.SAMN05444272_1584"/>
<gene>
    <name evidence="3" type="ORF">SAMN05444272_1584</name>
</gene>
<keyword evidence="3" id="KW-0418">Kinase</keyword>
<evidence type="ECO:0000259" key="1">
    <source>
        <dbReference type="Pfam" id="PF05161"/>
    </source>
</evidence>
<dbReference type="EMBL" id="FRBW01000002">
    <property type="protein sequence ID" value="SHM02242.1"/>
    <property type="molecule type" value="Genomic_DNA"/>
</dbReference>
<feature type="domain" description="MOFRL" evidence="1">
    <location>
        <begin position="306"/>
        <end position="413"/>
    </location>
</feature>
<feature type="domain" description="MOFRL-associated" evidence="2">
    <location>
        <begin position="12"/>
        <end position="229"/>
    </location>
</feature>